<dbReference type="SUPFAM" id="SSF52540">
    <property type="entry name" value="P-loop containing nucleoside triphosphate hydrolases"/>
    <property type="match status" value="1"/>
</dbReference>
<evidence type="ECO:0000313" key="13">
    <source>
        <dbReference type="EMBL" id="SPP64184.1"/>
    </source>
</evidence>
<evidence type="ECO:0000256" key="3">
    <source>
        <dbReference type="ARBA" id="ARBA00022496"/>
    </source>
</evidence>
<name>A0A330LB07_9BACT</name>
<organism evidence="13 14">
    <name type="scientific">Nitrospira lenta</name>
    <dbReference type="NCBI Taxonomy" id="1436998"/>
    <lineage>
        <taxon>Bacteria</taxon>
        <taxon>Pseudomonadati</taxon>
        <taxon>Nitrospirota</taxon>
        <taxon>Nitrospiria</taxon>
        <taxon>Nitrospirales</taxon>
        <taxon>Nitrospiraceae</taxon>
        <taxon>Nitrospira</taxon>
    </lineage>
</organism>
<evidence type="ECO:0000259" key="11">
    <source>
        <dbReference type="PROSITE" id="PS50893"/>
    </source>
</evidence>
<keyword evidence="6 13" id="KW-0067">ATP-binding</keyword>
<accession>A0A330LB07</accession>
<dbReference type="SMART" id="SM00382">
    <property type="entry name" value="AAA"/>
    <property type="match status" value="1"/>
</dbReference>
<dbReference type="InterPro" id="IPR050093">
    <property type="entry name" value="ABC_SmlMolc_Importer"/>
</dbReference>
<dbReference type="GO" id="GO:0005524">
    <property type="term" value="F:ATP binding"/>
    <property type="evidence" value="ECO:0007669"/>
    <property type="project" value="UniProtKB-KW"/>
</dbReference>
<dbReference type="InterPro" id="IPR017871">
    <property type="entry name" value="ABC_transporter-like_CS"/>
</dbReference>
<dbReference type="PANTHER" id="PTHR42781">
    <property type="entry name" value="SPERMIDINE/PUTRESCINE IMPORT ATP-BINDING PROTEIN POTA"/>
    <property type="match status" value="1"/>
</dbReference>
<gene>
    <name evidence="13" type="primary">wtpC</name>
    <name evidence="13" type="ORF">NITLEN_100054</name>
</gene>
<evidence type="ECO:0000256" key="7">
    <source>
        <dbReference type="ARBA" id="ARBA00023004"/>
    </source>
</evidence>
<proteinExistence type="predicted"/>
<evidence type="ECO:0000256" key="10">
    <source>
        <dbReference type="PROSITE-ProRule" id="PRU01213"/>
    </source>
</evidence>
<dbReference type="InterPro" id="IPR005116">
    <property type="entry name" value="Transp-assoc_OB_typ1"/>
</dbReference>
<dbReference type="InterPro" id="IPR015853">
    <property type="entry name" value="ABC_transpr_FbpC"/>
</dbReference>
<dbReference type="EC" id="3.6.3.-" evidence="13"/>
<evidence type="ECO:0000256" key="8">
    <source>
        <dbReference type="ARBA" id="ARBA00023065"/>
    </source>
</evidence>
<evidence type="ECO:0000313" key="14">
    <source>
        <dbReference type="Proteomes" id="UP000248168"/>
    </source>
</evidence>
<dbReference type="InterPro" id="IPR004606">
    <property type="entry name" value="Mop_domain"/>
</dbReference>
<dbReference type="GO" id="GO:0015408">
    <property type="term" value="F:ABC-type ferric iron transporter activity"/>
    <property type="evidence" value="ECO:0007669"/>
    <property type="project" value="InterPro"/>
</dbReference>
<dbReference type="GO" id="GO:0016020">
    <property type="term" value="C:membrane"/>
    <property type="evidence" value="ECO:0007669"/>
    <property type="project" value="InterPro"/>
</dbReference>
<dbReference type="InParanoid" id="A0A330LB07"/>
<dbReference type="Gene3D" id="2.40.50.100">
    <property type="match status" value="1"/>
</dbReference>
<keyword evidence="14" id="KW-1185">Reference proteome</keyword>
<dbReference type="Pfam" id="PF03459">
    <property type="entry name" value="TOBE"/>
    <property type="match status" value="1"/>
</dbReference>
<sequence length="362" mass="38623">MAAEIVVEVTKTFPGRKPIRANFRYPVEASTVLILFGPSGSGKTTVLRALAGLEWPEEGTIQFASRIWLDRAAGIAVPPQDRHIGYMAQDYALFPNYSVAGNIAYGLSGLSPADRMQRVKEMAELFRLTGLEDAKPRELSGGQQQRVALARAVAPRPQLLLLDEPLSALDAPTRLQLRGELRGLLKQLAIPSIIVTHDWAEALTLGDVMAVMHEGMILQVGTPQEVFSRPANADVARVVGVETVVQGTLIDAREGLATVRVAELSLTAVAVENVGPDVFVCIRAEDVTLEPIGVRLTSARNHLHGTVGAIASLGALARVTIECGFPLVAVITRSALAELGLTVGAAVRASFKAGSVHLISRQ</sequence>
<dbReference type="PROSITE" id="PS00211">
    <property type="entry name" value="ABC_TRANSPORTER_1"/>
    <property type="match status" value="1"/>
</dbReference>
<dbReference type="InterPro" id="IPR027417">
    <property type="entry name" value="P-loop_NTPase"/>
</dbReference>
<dbReference type="GO" id="GO:0016887">
    <property type="term" value="F:ATP hydrolysis activity"/>
    <property type="evidence" value="ECO:0007669"/>
    <property type="project" value="InterPro"/>
</dbReference>
<dbReference type="Pfam" id="PF00005">
    <property type="entry name" value="ABC_tran"/>
    <property type="match status" value="1"/>
</dbReference>
<keyword evidence="5" id="KW-0547">Nucleotide-binding</keyword>
<dbReference type="InterPro" id="IPR008995">
    <property type="entry name" value="Mo/tungstate-bd_C_term_dom"/>
</dbReference>
<keyword evidence="7" id="KW-0408">Iron</keyword>
<protein>
    <submittedName>
        <fullName evidence="13">Molybdate/tungstate import ATP-binding protein WtpC</fullName>
        <ecNumber evidence="13">3.6.3.-</ecNumber>
    </submittedName>
</protein>
<dbReference type="Gene3D" id="3.40.50.300">
    <property type="entry name" value="P-loop containing nucleotide triphosphate hydrolases"/>
    <property type="match status" value="1"/>
</dbReference>
<dbReference type="GO" id="GO:0015689">
    <property type="term" value="P:molybdate ion transport"/>
    <property type="evidence" value="ECO:0007669"/>
    <property type="project" value="InterPro"/>
</dbReference>
<keyword evidence="13" id="KW-0378">Hydrolase</keyword>
<dbReference type="CDD" id="cd03259">
    <property type="entry name" value="ABC_Carb_Solutes_like"/>
    <property type="match status" value="1"/>
</dbReference>
<dbReference type="Proteomes" id="UP000248168">
    <property type="component" value="Unassembled WGS sequence"/>
</dbReference>
<reference evidence="14" key="1">
    <citation type="submission" date="2018-04" db="EMBL/GenBank/DDBJ databases">
        <authorList>
            <person name="Lucker S."/>
            <person name="Sakoula D."/>
        </authorList>
    </citation>
    <scope>NUCLEOTIDE SEQUENCE [LARGE SCALE GENOMIC DNA]</scope>
</reference>
<keyword evidence="9" id="KW-0472">Membrane</keyword>
<dbReference type="RefSeq" id="WP_121988610.1">
    <property type="nucleotide sequence ID" value="NZ_OUNR01000002.1"/>
</dbReference>
<dbReference type="EMBL" id="OUNR01000002">
    <property type="protein sequence ID" value="SPP64184.1"/>
    <property type="molecule type" value="Genomic_DNA"/>
</dbReference>
<keyword evidence="8" id="KW-0406">Ion transport</keyword>
<dbReference type="PANTHER" id="PTHR42781:SF4">
    <property type="entry name" value="SPERMIDINE_PUTRESCINE IMPORT ATP-BINDING PROTEIN POTA"/>
    <property type="match status" value="1"/>
</dbReference>
<evidence type="ECO:0000256" key="9">
    <source>
        <dbReference type="ARBA" id="ARBA00023136"/>
    </source>
</evidence>
<evidence type="ECO:0000256" key="1">
    <source>
        <dbReference type="ARBA" id="ARBA00022448"/>
    </source>
</evidence>
<dbReference type="PROSITE" id="PS51866">
    <property type="entry name" value="MOP"/>
    <property type="match status" value="1"/>
</dbReference>
<dbReference type="InterPro" id="IPR003439">
    <property type="entry name" value="ABC_transporter-like_ATP-bd"/>
</dbReference>
<keyword evidence="2" id="KW-1003">Cell membrane</keyword>
<evidence type="ECO:0000256" key="2">
    <source>
        <dbReference type="ARBA" id="ARBA00022475"/>
    </source>
</evidence>
<feature type="domain" description="ABC transporter" evidence="11">
    <location>
        <begin position="4"/>
        <end position="239"/>
    </location>
</feature>
<keyword evidence="1" id="KW-0813">Transport</keyword>
<evidence type="ECO:0000256" key="5">
    <source>
        <dbReference type="ARBA" id="ARBA00022741"/>
    </source>
</evidence>
<feature type="domain" description="Mop" evidence="12">
    <location>
        <begin position="296"/>
        <end position="360"/>
    </location>
</feature>
<evidence type="ECO:0000256" key="4">
    <source>
        <dbReference type="ARBA" id="ARBA00022505"/>
    </source>
</evidence>
<evidence type="ECO:0000256" key="6">
    <source>
        <dbReference type="ARBA" id="ARBA00022840"/>
    </source>
</evidence>
<dbReference type="SUPFAM" id="SSF50331">
    <property type="entry name" value="MOP-like"/>
    <property type="match status" value="1"/>
</dbReference>
<dbReference type="InterPro" id="IPR003593">
    <property type="entry name" value="AAA+_ATPase"/>
</dbReference>
<keyword evidence="4 10" id="KW-0500">Molybdenum</keyword>
<dbReference type="PROSITE" id="PS50893">
    <property type="entry name" value="ABC_TRANSPORTER_2"/>
    <property type="match status" value="1"/>
</dbReference>
<evidence type="ECO:0000259" key="12">
    <source>
        <dbReference type="PROSITE" id="PS51866"/>
    </source>
</evidence>
<keyword evidence="3" id="KW-0410">Iron transport</keyword>
<dbReference type="OrthoDB" id="9790614at2"/>
<dbReference type="AlphaFoldDB" id="A0A330LB07"/>